<dbReference type="OrthoDB" id="5871162at2759"/>
<reference evidence="1 2" key="1">
    <citation type="submission" date="2015-09" db="EMBL/GenBank/DDBJ databases">
        <title>Draft genome of the parasitic nematode Teladorsagia circumcincta isolate WARC Sus (inbred).</title>
        <authorList>
            <person name="Mitreva M."/>
        </authorList>
    </citation>
    <scope>NUCLEOTIDE SEQUENCE [LARGE SCALE GENOMIC DNA]</scope>
    <source>
        <strain evidence="1 2">S</strain>
    </source>
</reference>
<proteinExistence type="predicted"/>
<feature type="non-terminal residue" evidence="1">
    <location>
        <position position="84"/>
    </location>
</feature>
<gene>
    <name evidence="1" type="ORF">TELCIR_02784</name>
</gene>
<sequence>MCREQMDVKLTNVDENMKTDMIGTIGHSRSLVKDDTKEDSKKEKESRLLEWIRENRPTSKLPEITVSADKLPYYGKYCGSFAEQ</sequence>
<dbReference type="AlphaFoldDB" id="A0A2G9UY61"/>
<protein>
    <submittedName>
        <fullName evidence="1">Uncharacterized protein</fullName>
    </submittedName>
</protein>
<dbReference type="Proteomes" id="UP000230423">
    <property type="component" value="Unassembled WGS sequence"/>
</dbReference>
<evidence type="ECO:0000313" key="1">
    <source>
        <dbReference type="EMBL" id="PIO75175.1"/>
    </source>
</evidence>
<name>A0A2G9UY61_TELCI</name>
<evidence type="ECO:0000313" key="2">
    <source>
        <dbReference type="Proteomes" id="UP000230423"/>
    </source>
</evidence>
<dbReference type="EMBL" id="KZ345170">
    <property type="protein sequence ID" value="PIO75175.1"/>
    <property type="molecule type" value="Genomic_DNA"/>
</dbReference>
<accession>A0A2G9UY61</accession>
<organism evidence="1 2">
    <name type="scientific">Teladorsagia circumcincta</name>
    <name type="common">Brown stomach worm</name>
    <name type="synonym">Ostertagia circumcincta</name>
    <dbReference type="NCBI Taxonomy" id="45464"/>
    <lineage>
        <taxon>Eukaryota</taxon>
        <taxon>Metazoa</taxon>
        <taxon>Ecdysozoa</taxon>
        <taxon>Nematoda</taxon>
        <taxon>Chromadorea</taxon>
        <taxon>Rhabditida</taxon>
        <taxon>Rhabditina</taxon>
        <taxon>Rhabditomorpha</taxon>
        <taxon>Strongyloidea</taxon>
        <taxon>Trichostrongylidae</taxon>
        <taxon>Teladorsagia</taxon>
    </lineage>
</organism>
<keyword evidence="2" id="KW-1185">Reference proteome</keyword>